<dbReference type="Gene3D" id="3.30.70.3490">
    <property type="match status" value="1"/>
</dbReference>
<dbReference type="HOGENOM" id="CLU_579175_0_0_1"/>
<dbReference type="STRING" id="436017.A4S7P7"/>
<dbReference type="Proteomes" id="UP000001568">
    <property type="component" value="Chromosome 14"/>
</dbReference>
<organism evidence="2 3">
    <name type="scientific">Ostreococcus lucimarinus (strain CCE9901)</name>
    <dbReference type="NCBI Taxonomy" id="436017"/>
    <lineage>
        <taxon>Eukaryota</taxon>
        <taxon>Viridiplantae</taxon>
        <taxon>Chlorophyta</taxon>
        <taxon>Mamiellophyceae</taxon>
        <taxon>Mamiellales</taxon>
        <taxon>Bathycoccaceae</taxon>
        <taxon>Ostreococcus</taxon>
    </lineage>
</organism>
<comment type="similarity">
    <text evidence="1">Belongs to the OSBP family.</text>
</comment>
<dbReference type="GO" id="GO:0005829">
    <property type="term" value="C:cytosol"/>
    <property type="evidence" value="ECO:0007669"/>
    <property type="project" value="TreeGrafter"/>
</dbReference>
<reference evidence="2 3" key="1">
    <citation type="journal article" date="2007" name="Proc. Natl. Acad. Sci. U.S.A.">
        <title>The tiny eukaryote Ostreococcus provides genomic insights into the paradox of plankton speciation.</title>
        <authorList>
            <person name="Palenik B."/>
            <person name="Grimwood J."/>
            <person name="Aerts A."/>
            <person name="Rouze P."/>
            <person name="Salamov A."/>
            <person name="Putnam N."/>
            <person name="Dupont C."/>
            <person name="Jorgensen R."/>
            <person name="Derelle E."/>
            <person name="Rombauts S."/>
            <person name="Zhou K."/>
            <person name="Otillar R."/>
            <person name="Merchant S.S."/>
            <person name="Podell S."/>
            <person name="Gaasterland T."/>
            <person name="Napoli C."/>
            <person name="Gendler K."/>
            <person name="Manuell A."/>
            <person name="Tai V."/>
            <person name="Vallon O."/>
            <person name="Piganeau G."/>
            <person name="Jancek S."/>
            <person name="Heijde M."/>
            <person name="Jabbari K."/>
            <person name="Bowler C."/>
            <person name="Lohr M."/>
            <person name="Robbens S."/>
            <person name="Werner G."/>
            <person name="Dubchak I."/>
            <person name="Pazour G.J."/>
            <person name="Ren Q."/>
            <person name="Paulsen I."/>
            <person name="Delwiche C."/>
            <person name="Schmutz J."/>
            <person name="Rokhsar D."/>
            <person name="Van de Peer Y."/>
            <person name="Moreau H."/>
            <person name="Grigoriev I.V."/>
        </authorList>
    </citation>
    <scope>NUCLEOTIDE SEQUENCE [LARGE SCALE GENOMIC DNA]</scope>
    <source>
        <strain evidence="2 3">CCE9901</strain>
    </source>
</reference>
<evidence type="ECO:0008006" key="4">
    <source>
        <dbReference type="Google" id="ProtNLM"/>
    </source>
</evidence>
<dbReference type="SUPFAM" id="SSF144000">
    <property type="entry name" value="Oxysterol-binding protein-like"/>
    <property type="match status" value="1"/>
</dbReference>
<evidence type="ECO:0000313" key="3">
    <source>
        <dbReference type="Proteomes" id="UP000001568"/>
    </source>
</evidence>
<dbReference type="Gene3D" id="2.40.160.120">
    <property type="match status" value="1"/>
</dbReference>
<keyword evidence="3" id="KW-1185">Reference proteome</keyword>
<dbReference type="PANTHER" id="PTHR10972:SF102">
    <property type="entry name" value="OXYSTEROL-BINDING PROTEIN"/>
    <property type="match status" value="1"/>
</dbReference>
<accession>A4S7P7</accession>
<dbReference type="EMBL" id="CP000594">
    <property type="protein sequence ID" value="ABO99601.1"/>
    <property type="molecule type" value="Genomic_DNA"/>
</dbReference>
<proteinExistence type="inferred from homology"/>
<dbReference type="OMA" id="HPPITTW"/>
<evidence type="ECO:0000313" key="2">
    <source>
        <dbReference type="EMBL" id="ABO99601.1"/>
    </source>
</evidence>
<dbReference type="InterPro" id="IPR037239">
    <property type="entry name" value="OSBP_sf"/>
</dbReference>
<sequence length="507" mass="57781">MSCWCCFKGARKLDVASWRARFQPGEDDMWFDAREELHYGDEDDGLDDLTDENISIEANSEFPFTLGKVWEQEEHQSYVATAIREMKGKVRHVLRKQHEEAVRQAEEEAAELERLGLMTAEKRAMHERMTSGQGTQELVGMTKHLKVGQDLTDIELPPTFFVPFSTIQVAEDVVYVIEGCNNDWSDLKHPDPERRIARLVKLYLDMSAIRTEHGSSAGVKSAYTFGAMKKPLNPILGETHRIKSGNTEYLAEQVCHHPPITTWDLRNEEIGLHLSADVKAKPVFRGTSVQVLIDGEMRFENLHTGEKYVMDMPSLFIRFFGLSGSYSETVGHITLRRVSEGPPLCAELHFKPRGTTGLRSHANKVEGSISSETTTFMHFKGKFNDAVDEVTEKREFVRPFWRPAPPKSSKAPRAVTRPLNGFTDSHCLWGEFFQALIAKDMKTASKAKKKAERGQRSLHKAMKTGELPPWEPTMFATEDGERWLLKPNFNPSVQPSWLKYIGYRIYE</sequence>
<dbReference type="KEGG" id="olu:OSTLU_93721"/>
<dbReference type="RefSeq" id="XP_001421308.1">
    <property type="nucleotide sequence ID" value="XM_001421271.1"/>
</dbReference>
<dbReference type="GO" id="GO:0032934">
    <property type="term" value="F:sterol binding"/>
    <property type="evidence" value="ECO:0007669"/>
    <property type="project" value="TreeGrafter"/>
</dbReference>
<evidence type="ECO:0000256" key="1">
    <source>
        <dbReference type="ARBA" id="ARBA00008842"/>
    </source>
</evidence>
<name>A4S7P7_OSTLU</name>
<protein>
    <recommendedName>
        <fullName evidence="4">Oxysterol-binding protein</fullName>
    </recommendedName>
</protein>
<dbReference type="AlphaFoldDB" id="A4S7P7"/>
<dbReference type="Gramene" id="ABO99601">
    <property type="protein sequence ID" value="ABO99601"/>
    <property type="gene ID" value="OSTLU_93721"/>
</dbReference>
<dbReference type="GO" id="GO:0016020">
    <property type="term" value="C:membrane"/>
    <property type="evidence" value="ECO:0007669"/>
    <property type="project" value="TreeGrafter"/>
</dbReference>
<dbReference type="GeneID" id="5005465"/>
<dbReference type="PANTHER" id="PTHR10972">
    <property type="entry name" value="OXYSTEROL-BINDING PROTEIN-RELATED"/>
    <property type="match status" value="1"/>
</dbReference>
<dbReference type="OrthoDB" id="14833at2759"/>
<dbReference type="Pfam" id="PF01237">
    <property type="entry name" value="Oxysterol_BP"/>
    <property type="match status" value="1"/>
</dbReference>
<gene>
    <name evidence="2" type="ORF">OSTLU_93721</name>
</gene>
<dbReference type="InterPro" id="IPR000648">
    <property type="entry name" value="Oxysterol-bd"/>
</dbReference>
<dbReference type="eggNOG" id="KOG2210">
    <property type="taxonomic scope" value="Eukaryota"/>
</dbReference>